<feature type="transmembrane region" description="Helical" evidence="1">
    <location>
        <begin position="79"/>
        <end position="98"/>
    </location>
</feature>
<reference evidence="2" key="1">
    <citation type="submission" date="2020-11" db="EMBL/GenBank/DDBJ databases">
        <authorList>
            <person name="Tran Van P."/>
        </authorList>
    </citation>
    <scope>NUCLEOTIDE SEQUENCE</scope>
</reference>
<sequence length="156" mass="17531">MEGARSTVHRATSKTVVMIITWRERGLLFTELPRRRPVTGTYRPRLIDPYSVRNPGSTLKTRLRSFIQFSRIMLRTRPLVCALALMAAVVSCLPTSLLEDAKEAQMRTTANKEPIRPPSGSMPEKLPTLQVTLQLFGVLRGHRQPSATHTNIVAIQ</sequence>
<organism evidence="2">
    <name type="scientific">Timema tahoe</name>
    <dbReference type="NCBI Taxonomy" id="61484"/>
    <lineage>
        <taxon>Eukaryota</taxon>
        <taxon>Metazoa</taxon>
        <taxon>Ecdysozoa</taxon>
        <taxon>Arthropoda</taxon>
        <taxon>Hexapoda</taxon>
        <taxon>Insecta</taxon>
        <taxon>Pterygota</taxon>
        <taxon>Neoptera</taxon>
        <taxon>Polyneoptera</taxon>
        <taxon>Phasmatodea</taxon>
        <taxon>Timematodea</taxon>
        <taxon>Timematoidea</taxon>
        <taxon>Timematidae</taxon>
        <taxon>Timema</taxon>
    </lineage>
</organism>
<keyword evidence="1" id="KW-0472">Membrane</keyword>
<keyword evidence="1" id="KW-1133">Transmembrane helix</keyword>
<gene>
    <name evidence="2" type="ORF">TTEB3V08_LOCUS4998</name>
</gene>
<accession>A0A7R9IEQ3</accession>
<dbReference type="EMBL" id="OE001520">
    <property type="protein sequence ID" value="CAD7456987.1"/>
    <property type="molecule type" value="Genomic_DNA"/>
</dbReference>
<protein>
    <submittedName>
        <fullName evidence="2">Uncharacterized protein</fullName>
    </submittedName>
</protein>
<evidence type="ECO:0000313" key="2">
    <source>
        <dbReference type="EMBL" id="CAD7456987.1"/>
    </source>
</evidence>
<proteinExistence type="predicted"/>
<dbReference type="AlphaFoldDB" id="A0A7R9IEQ3"/>
<evidence type="ECO:0000256" key="1">
    <source>
        <dbReference type="SAM" id="Phobius"/>
    </source>
</evidence>
<name>A0A7R9IEQ3_9NEOP</name>
<keyword evidence="1" id="KW-0812">Transmembrane</keyword>